<feature type="domain" description="Tautomerase cis-CaaD-like" evidence="1">
    <location>
        <begin position="57"/>
        <end position="195"/>
    </location>
</feature>
<sequence length="204" mass="22944">MNPDQICRISIKSHQVGPYAAALLNFQLTISRSSPILTFLPPNTLSPLLFSSGQTAMPLWLVYHPSEVFTDPESKRALAADITSFYTRIGLPAFYVAVNFVQLPAGDMFSGGEPLVGKTPFVRIFVNHVARRLQEDDQVYRRATDTLNQLLKPHLTDKGFDWEFIIAETDRRLWMISGLYPPETGSEGEKLWAVQGKPVDYEQA</sequence>
<evidence type="ECO:0000259" key="1">
    <source>
        <dbReference type="Pfam" id="PF14832"/>
    </source>
</evidence>
<dbReference type="OrthoDB" id="2129288at2759"/>
<reference evidence="3" key="4">
    <citation type="journal article" date="2015" name="G3 (Bethesda)">
        <title>Genome sequences of three phytopathogenic species of the Magnaporthaceae family of fungi.</title>
        <authorList>
            <person name="Okagaki L.H."/>
            <person name="Nunes C.C."/>
            <person name="Sailsbery J."/>
            <person name="Clay B."/>
            <person name="Brown D."/>
            <person name="John T."/>
            <person name="Oh Y."/>
            <person name="Young N."/>
            <person name="Fitzgerald M."/>
            <person name="Haas B.J."/>
            <person name="Zeng Q."/>
            <person name="Young S."/>
            <person name="Adiconis X."/>
            <person name="Fan L."/>
            <person name="Levin J.Z."/>
            <person name="Mitchell T.K."/>
            <person name="Okubara P.A."/>
            <person name="Farman M.L."/>
            <person name="Kohn L.M."/>
            <person name="Birren B."/>
            <person name="Ma L.-J."/>
            <person name="Dean R.A."/>
        </authorList>
    </citation>
    <scope>NUCLEOTIDE SEQUENCE</scope>
    <source>
        <strain evidence="3">ATCC 64411 / 73-15</strain>
    </source>
</reference>
<reference evidence="2" key="3">
    <citation type="submission" date="2011-03" db="EMBL/GenBank/DDBJ databases">
        <title>Annotation of Magnaporthe poae ATCC 64411.</title>
        <authorList>
            <person name="Ma L.-J."/>
            <person name="Dead R."/>
            <person name="Young S.K."/>
            <person name="Zeng Q."/>
            <person name="Gargeya S."/>
            <person name="Fitzgerald M."/>
            <person name="Haas B."/>
            <person name="Abouelleil A."/>
            <person name="Alvarado L."/>
            <person name="Arachchi H.M."/>
            <person name="Berlin A."/>
            <person name="Brown A."/>
            <person name="Chapman S.B."/>
            <person name="Chen Z."/>
            <person name="Dunbar C."/>
            <person name="Freedman E."/>
            <person name="Gearin G."/>
            <person name="Gellesch M."/>
            <person name="Goldberg J."/>
            <person name="Griggs A."/>
            <person name="Gujja S."/>
            <person name="Heiman D."/>
            <person name="Howarth C."/>
            <person name="Larson L."/>
            <person name="Lui A."/>
            <person name="MacDonald P.J.P."/>
            <person name="Mehta T."/>
            <person name="Montmayeur A."/>
            <person name="Murphy C."/>
            <person name="Neiman D."/>
            <person name="Pearson M."/>
            <person name="Priest M."/>
            <person name="Roberts A."/>
            <person name="Saif S."/>
            <person name="Shea T."/>
            <person name="Shenoy N."/>
            <person name="Sisk P."/>
            <person name="Stolte C."/>
            <person name="Sykes S."/>
            <person name="Yandava C."/>
            <person name="Wortman J."/>
            <person name="Nusbaum C."/>
            <person name="Birren B."/>
        </authorList>
    </citation>
    <scope>NUCLEOTIDE SEQUENCE</scope>
    <source>
        <strain evidence="2">ATCC 64411</strain>
    </source>
</reference>
<name>A0A0C4DX13_MAGP6</name>
<protein>
    <recommendedName>
        <fullName evidence="1">Tautomerase cis-CaaD-like domain-containing protein</fullName>
    </recommendedName>
</protein>
<dbReference type="Pfam" id="PF14832">
    <property type="entry name" value="Tautomerase_3"/>
    <property type="match status" value="1"/>
</dbReference>
<reference evidence="3" key="5">
    <citation type="submission" date="2015-06" db="UniProtKB">
        <authorList>
            <consortium name="EnsemblFungi"/>
        </authorList>
    </citation>
    <scope>IDENTIFICATION</scope>
    <source>
        <strain evidence="3">ATCC 64411</strain>
    </source>
</reference>
<gene>
    <name evidence="2" type="ORF">MAPG_04549</name>
</gene>
<dbReference type="VEuPathDB" id="FungiDB:MAPG_04549"/>
<dbReference type="InterPro" id="IPR028116">
    <property type="entry name" value="Cis-CaaD-like"/>
</dbReference>
<keyword evidence="4" id="KW-1185">Reference proteome</keyword>
<proteinExistence type="predicted"/>
<dbReference type="EMBL" id="ADBL01001068">
    <property type="status" value="NOT_ANNOTATED_CDS"/>
    <property type="molecule type" value="Genomic_DNA"/>
</dbReference>
<dbReference type="EnsemblFungi" id="MAPG_04549T0">
    <property type="protein sequence ID" value="MAPG_04549T0"/>
    <property type="gene ID" value="MAPG_04549"/>
</dbReference>
<reference evidence="4" key="2">
    <citation type="submission" date="2010-05" db="EMBL/GenBank/DDBJ databases">
        <title>The genome sequence of Magnaporthe poae strain ATCC 64411.</title>
        <authorList>
            <person name="Ma L.-J."/>
            <person name="Dead R."/>
            <person name="Young S."/>
            <person name="Zeng Q."/>
            <person name="Koehrsen M."/>
            <person name="Alvarado L."/>
            <person name="Berlin A."/>
            <person name="Chapman S.B."/>
            <person name="Chen Z."/>
            <person name="Freedman E."/>
            <person name="Gellesch M."/>
            <person name="Goldberg J."/>
            <person name="Griggs A."/>
            <person name="Gujja S."/>
            <person name="Heilman E.R."/>
            <person name="Heiman D."/>
            <person name="Hepburn T."/>
            <person name="Howarth C."/>
            <person name="Jen D."/>
            <person name="Larson L."/>
            <person name="Mehta T."/>
            <person name="Neiman D."/>
            <person name="Pearson M."/>
            <person name="Roberts A."/>
            <person name="Saif S."/>
            <person name="Shea T."/>
            <person name="Shenoy N."/>
            <person name="Sisk P."/>
            <person name="Stolte C."/>
            <person name="Sykes S."/>
            <person name="Walk T."/>
            <person name="White J."/>
            <person name="Yandava C."/>
            <person name="Haas B."/>
            <person name="Nusbaum C."/>
            <person name="Birren B."/>
        </authorList>
    </citation>
    <scope>NUCLEOTIDE SEQUENCE [LARGE SCALE GENOMIC DNA]</scope>
    <source>
        <strain evidence="4">ATCC 64411 / 73-15</strain>
    </source>
</reference>
<dbReference type="EMBL" id="GL876968">
    <property type="protein sequence ID" value="KLU85526.1"/>
    <property type="molecule type" value="Genomic_DNA"/>
</dbReference>
<evidence type="ECO:0000313" key="2">
    <source>
        <dbReference type="EMBL" id="KLU85526.1"/>
    </source>
</evidence>
<organism evidence="3 4">
    <name type="scientific">Magnaporthiopsis poae (strain ATCC 64411 / 73-15)</name>
    <name type="common">Kentucky bluegrass fungus</name>
    <name type="synonym">Magnaporthe poae</name>
    <dbReference type="NCBI Taxonomy" id="644358"/>
    <lineage>
        <taxon>Eukaryota</taxon>
        <taxon>Fungi</taxon>
        <taxon>Dikarya</taxon>
        <taxon>Ascomycota</taxon>
        <taxon>Pezizomycotina</taxon>
        <taxon>Sordariomycetes</taxon>
        <taxon>Sordariomycetidae</taxon>
        <taxon>Magnaporthales</taxon>
        <taxon>Magnaporthaceae</taxon>
        <taxon>Magnaporthiopsis</taxon>
    </lineage>
</organism>
<reference evidence="2" key="1">
    <citation type="submission" date="2010-05" db="EMBL/GenBank/DDBJ databases">
        <title>The Genome Sequence of Magnaporthe poae strain ATCC 64411.</title>
        <authorList>
            <consortium name="The Broad Institute Genome Sequencing Platform"/>
            <consortium name="Broad Institute Genome Sequencing Center for Infectious Disease"/>
            <person name="Ma L.-J."/>
            <person name="Dead R."/>
            <person name="Young S."/>
            <person name="Zeng Q."/>
            <person name="Koehrsen M."/>
            <person name="Alvarado L."/>
            <person name="Berlin A."/>
            <person name="Chapman S.B."/>
            <person name="Chen Z."/>
            <person name="Freedman E."/>
            <person name="Gellesch M."/>
            <person name="Goldberg J."/>
            <person name="Griggs A."/>
            <person name="Gujja S."/>
            <person name="Heilman E.R."/>
            <person name="Heiman D."/>
            <person name="Hepburn T."/>
            <person name="Howarth C."/>
            <person name="Jen D."/>
            <person name="Larson L."/>
            <person name="Mehta T."/>
            <person name="Neiman D."/>
            <person name="Pearson M."/>
            <person name="Roberts A."/>
            <person name="Saif S."/>
            <person name="Shea T."/>
            <person name="Shenoy N."/>
            <person name="Sisk P."/>
            <person name="Stolte C."/>
            <person name="Sykes S."/>
            <person name="Walk T."/>
            <person name="White J."/>
            <person name="Yandava C."/>
            <person name="Haas B."/>
            <person name="Nusbaum C."/>
            <person name="Birren B."/>
        </authorList>
    </citation>
    <scope>NUCLEOTIDE SEQUENCE</scope>
    <source>
        <strain evidence="2">ATCC 64411</strain>
    </source>
</reference>
<dbReference type="Gene3D" id="3.30.429.10">
    <property type="entry name" value="Macrophage Migration Inhibitory Factor"/>
    <property type="match status" value="1"/>
</dbReference>
<dbReference type="AlphaFoldDB" id="A0A0C4DX13"/>
<evidence type="ECO:0000313" key="3">
    <source>
        <dbReference type="EnsemblFungi" id="MAPG_04549T0"/>
    </source>
</evidence>
<evidence type="ECO:0000313" key="4">
    <source>
        <dbReference type="Proteomes" id="UP000011715"/>
    </source>
</evidence>
<dbReference type="OMA" id="MPLWLIY"/>
<accession>A0A0C4DX13</accession>
<dbReference type="Proteomes" id="UP000011715">
    <property type="component" value="Unassembled WGS sequence"/>
</dbReference>
<dbReference type="eggNOG" id="ENOG502SN9D">
    <property type="taxonomic scope" value="Eukaryota"/>
</dbReference>
<dbReference type="InterPro" id="IPR014347">
    <property type="entry name" value="Tautomerase/MIF_sf"/>
</dbReference>